<dbReference type="Pfam" id="PF13673">
    <property type="entry name" value="Acetyltransf_10"/>
    <property type="match status" value="1"/>
</dbReference>
<keyword evidence="5" id="KW-1185">Reference proteome</keyword>
<dbReference type="GO" id="GO:0016747">
    <property type="term" value="F:acyltransferase activity, transferring groups other than amino-acyl groups"/>
    <property type="evidence" value="ECO:0007669"/>
    <property type="project" value="InterPro"/>
</dbReference>
<feature type="domain" description="N-acetyltransferase" evidence="3">
    <location>
        <begin position="3"/>
        <end position="146"/>
    </location>
</feature>
<dbReference type="Gene3D" id="3.40.630.30">
    <property type="match status" value="1"/>
</dbReference>
<dbReference type="CDD" id="cd04301">
    <property type="entry name" value="NAT_SF"/>
    <property type="match status" value="1"/>
</dbReference>
<sequence>MNVEVSPPVPAEHALLVAVWRRAVEATHHFLSPADVDWYEERVAAHLDQADDVLVARAPDGTPLGFAGGSDGRIDMLFVDPEVHGQGVGTRLLEALAAGHEEVHVDVNEGNESGRRFYAAKGFVQVGRSALDDDGRPFPILHLRRG</sequence>
<dbReference type="Proteomes" id="UP000248783">
    <property type="component" value="Unassembled WGS sequence"/>
</dbReference>
<evidence type="ECO:0000313" key="5">
    <source>
        <dbReference type="Proteomes" id="UP000248783"/>
    </source>
</evidence>
<protein>
    <submittedName>
        <fullName evidence="4">GNAT family N-acetyltransferase</fullName>
    </submittedName>
</protein>
<dbReference type="InterPro" id="IPR016181">
    <property type="entry name" value="Acyl_CoA_acyltransferase"/>
</dbReference>
<accession>A0A2W5WV59</accession>
<name>A0A2W5WV59_9MICO</name>
<dbReference type="PANTHER" id="PTHR43800:SF1">
    <property type="entry name" value="PEPTIDYL-LYSINE N-ACETYLTRANSFERASE YJAB"/>
    <property type="match status" value="1"/>
</dbReference>
<organism evidence="4 5">
    <name type="scientific">Xylanimonas oleitrophica</name>
    <dbReference type="NCBI Taxonomy" id="2607479"/>
    <lineage>
        <taxon>Bacteria</taxon>
        <taxon>Bacillati</taxon>
        <taxon>Actinomycetota</taxon>
        <taxon>Actinomycetes</taxon>
        <taxon>Micrococcales</taxon>
        <taxon>Promicromonosporaceae</taxon>
        <taxon>Xylanimonas</taxon>
    </lineage>
</organism>
<proteinExistence type="predicted"/>
<evidence type="ECO:0000256" key="2">
    <source>
        <dbReference type="ARBA" id="ARBA00023315"/>
    </source>
</evidence>
<dbReference type="PANTHER" id="PTHR43800">
    <property type="entry name" value="PEPTIDYL-LYSINE N-ACETYLTRANSFERASE YJAB"/>
    <property type="match status" value="1"/>
</dbReference>
<dbReference type="RefSeq" id="WP_111251719.1">
    <property type="nucleotide sequence ID" value="NZ_QKWH01000012.1"/>
</dbReference>
<keyword evidence="2" id="KW-0012">Acyltransferase</keyword>
<keyword evidence="1 4" id="KW-0808">Transferase</keyword>
<reference evidence="4 5" key="1">
    <citation type="submission" date="2018-06" db="EMBL/GenBank/DDBJ databases">
        <title>Whole genome sequencing of a novel hydrocarbon degrading bacterial strain, PW21 isolated from oil contaminated produced water sample.</title>
        <authorList>
            <person name="Nagkirti P."/>
            <person name="Shaikh A."/>
            <person name="Gowdaman V."/>
            <person name="Engineer A.E."/>
            <person name="Dagar S."/>
            <person name="Dhakephalkar P.K."/>
        </authorList>
    </citation>
    <scope>NUCLEOTIDE SEQUENCE [LARGE SCALE GENOMIC DNA]</scope>
    <source>
        <strain evidence="4 5">PW21</strain>
    </source>
</reference>
<dbReference type="AlphaFoldDB" id="A0A2W5WV59"/>
<dbReference type="PROSITE" id="PS51186">
    <property type="entry name" value="GNAT"/>
    <property type="match status" value="1"/>
</dbReference>
<comment type="caution">
    <text evidence="4">The sequence shown here is derived from an EMBL/GenBank/DDBJ whole genome shotgun (WGS) entry which is preliminary data.</text>
</comment>
<dbReference type="EMBL" id="QKWH01000012">
    <property type="protein sequence ID" value="PZR52156.1"/>
    <property type="molecule type" value="Genomic_DNA"/>
</dbReference>
<gene>
    <name evidence="4" type="ORF">DNL40_13190</name>
</gene>
<dbReference type="SUPFAM" id="SSF55729">
    <property type="entry name" value="Acyl-CoA N-acyltransferases (Nat)"/>
    <property type="match status" value="1"/>
</dbReference>
<dbReference type="InterPro" id="IPR000182">
    <property type="entry name" value="GNAT_dom"/>
</dbReference>
<evidence type="ECO:0000259" key="3">
    <source>
        <dbReference type="PROSITE" id="PS51186"/>
    </source>
</evidence>
<evidence type="ECO:0000256" key="1">
    <source>
        <dbReference type="ARBA" id="ARBA00022679"/>
    </source>
</evidence>
<evidence type="ECO:0000313" key="4">
    <source>
        <dbReference type="EMBL" id="PZR52156.1"/>
    </source>
</evidence>